<protein>
    <submittedName>
        <fullName evidence="7">RNA polymerase sigma factor SigV</fullName>
    </submittedName>
</protein>
<dbReference type="Gene3D" id="1.10.10.10">
    <property type="entry name" value="Winged helix-like DNA-binding domain superfamily/Winged helix DNA-binding domain"/>
    <property type="match status" value="1"/>
</dbReference>
<dbReference type="AlphaFoldDB" id="W6N7S0"/>
<dbReference type="SUPFAM" id="SSF88946">
    <property type="entry name" value="Sigma2 domain of RNA polymerase sigma factors"/>
    <property type="match status" value="1"/>
</dbReference>
<dbReference type="NCBIfam" id="TIGR02937">
    <property type="entry name" value="sigma70-ECF"/>
    <property type="match status" value="1"/>
</dbReference>
<keyword evidence="8" id="KW-1185">Reference proteome</keyword>
<keyword evidence="4" id="KW-0804">Transcription</keyword>
<evidence type="ECO:0000256" key="4">
    <source>
        <dbReference type="ARBA" id="ARBA00023163"/>
    </source>
</evidence>
<dbReference type="GeneID" id="29420774"/>
<feature type="domain" description="RNA polymerase sigma factor 70 region 4 type 2" evidence="6">
    <location>
        <begin position="123"/>
        <end position="173"/>
    </location>
</feature>
<evidence type="ECO:0000259" key="5">
    <source>
        <dbReference type="Pfam" id="PF04542"/>
    </source>
</evidence>
<dbReference type="Gene3D" id="1.10.1740.10">
    <property type="match status" value="1"/>
</dbReference>
<dbReference type="GO" id="GO:0016987">
    <property type="term" value="F:sigma factor activity"/>
    <property type="evidence" value="ECO:0007669"/>
    <property type="project" value="UniProtKB-KW"/>
</dbReference>
<dbReference type="GO" id="GO:0003677">
    <property type="term" value="F:DNA binding"/>
    <property type="evidence" value="ECO:0007669"/>
    <property type="project" value="InterPro"/>
</dbReference>
<evidence type="ECO:0000256" key="3">
    <source>
        <dbReference type="ARBA" id="ARBA00023082"/>
    </source>
</evidence>
<dbReference type="Pfam" id="PF08281">
    <property type="entry name" value="Sigma70_r4_2"/>
    <property type="match status" value="1"/>
</dbReference>
<comment type="caution">
    <text evidence="7">The sequence shown here is derived from an EMBL/GenBank/DDBJ whole genome shotgun (WGS) entry which is preliminary data.</text>
</comment>
<dbReference type="InterPro" id="IPR013249">
    <property type="entry name" value="RNA_pol_sigma70_r4_t2"/>
</dbReference>
<dbReference type="InterPro" id="IPR014284">
    <property type="entry name" value="RNA_pol_sigma-70_dom"/>
</dbReference>
<proteinExistence type="inferred from homology"/>
<dbReference type="PANTHER" id="PTHR43133:SF51">
    <property type="entry name" value="RNA POLYMERASE SIGMA FACTOR"/>
    <property type="match status" value="1"/>
</dbReference>
<dbReference type="InterPro" id="IPR007627">
    <property type="entry name" value="RNA_pol_sigma70_r2"/>
</dbReference>
<dbReference type="InterPro" id="IPR013325">
    <property type="entry name" value="RNA_pol_sigma_r2"/>
</dbReference>
<evidence type="ECO:0000313" key="8">
    <source>
        <dbReference type="Proteomes" id="UP000019482"/>
    </source>
</evidence>
<keyword evidence="3" id="KW-0731">Sigma factor</keyword>
<dbReference type="Proteomes" id="UP000019482">
    <property type="component" value="Unassembled WGS sequence"/>
</dbReference>
<dbReference type="InterPro" id="IPR013324">
    <property type="entry name" value="RNA_pol_sigma_r3/r4-like"/>
</dbReference>
<evidence type="ECO:0000259" key="6">
    <source>
        <dbReference type="Pfam" id="PF08281"/>
    </source>
</evidence>
<dbReference type="EMBL" id="CBXI010000023">
    <property type="protein sequence ID" value="CDL91419.1"/>
    <property type="molecule type" value="Genomic_DNA"/>
</dbReference>
<reference evidence="7 8" key="1">
    <citation type="journal article" date="2015" name="Genome Announc.">
        <title>Draft Genome Sequence of Clostridium tyrobutyricum Strain DIVETGP, Isolated from Cow's Milk for Grana Padano Production.</title>
        <authorList>
            <person name="Soggiu A."/>
            <person name="Piras C."/>
            <person name="Gaiarsa S."/>
            <person name="Sassera D."/>
            <person name="Roncada P."/>
            <person name="Bendixen E."/>
            <person name="Brasca M."/>
            <person name="Bonizzi L."/>
        </authorList>
    </citation>
    <scope>NUCLEOTIDE SEQUENCE [LARGE SCALE GENOMIC DNA]</scope>
    <source>
        <strain evidence="7 8">DIVETGP</strain>
    </source>
</reference>
<evidence type="ECO:0000256" key="1">
    <source>
        <dbReference type="ARBA" id="ARBA00010641"/>
    </source>
</evidence>
<dbReference type="SUPFAM" id="SSF88659">
    <property type="entry name" value="Sigma3 and sigma4 domains of RNA polymerase sigma factors"/>
    <property type="match status" value="1"/>
</dbReference>
<comment type="similarity">
    <text evidence="1">Belongs to the sigma-70 factor family. ECF subfamily.</text>
</comment>
<accession>W6N7S0</accession>
<dbReference type="NCBIfam" id="TIGR02954">
    <property type="entry name" value="Sig70_famx3"/>
    <property type="match status" value="1"/>
</dbReference>
<dbReference type="PANTHER" id="PTHR43133">
    <property type="entry name" value="RNA POLYMERASE ECF-TYPE SIGMA FACTO"/>
    <property type="match status" value="1"/>
</dbReference>
<dbReference type="InterPro" id="IPR036388">
    <property type="entry name" value="WH-like_DNA-bd_sf"/>
</dbReference>
<organism evidence="7 8">
    <name type="scientific">Clostridium tyrobutyricum DIVETGP</name>
    <dbReference type="NCBI Taxonomy" id="1408889"/>
    <lineage>
        <taxon>Bacteria</taxon>
        <taxon>Bacillati</taxon>
        <taxon>Bacillota</taxon>
        <taxon>Clostridia</taxon>
        <taxon>Eubacteriales</taxon>
        <taxon>Clostridiaceae</taxon>
        <taxon>Clostridium</taxon>
    </lineage>
</organism>
<dbReference type="Pfam" id="PF04542">
    <property type="entry name" value="Sigma70_r2"/>
    <property type="match status" value="1"/>
</dbReference>
<sequence>MKVKESDKIQDLVNNAKRGDDTSFVELINFYKQNLYKMAFIYVRNEQDALDIVSDTVYKAYMNINKLRESQYFSSWIIKILINLSINKLKSNKNIIYVDDYSLLDKNSNISEMEFNISKNIDLYNAMDNLNIKYKNLIILKYFQDMTISQISKLLEYPEGTVKVYLRRALKKLKVELEKGCI</sequence>
<dbReference type="OrthoDB" id="9782703at2"/>
<gene>
    <name evidence="7" type="ORF">CTDIVETGP_1489</name>
</gene>
<dbReference type="InterPro" id="IPR039425">
    <property type="entry name" value="RNA_pol_sigma-70-like"/>
</dbReference>
<dbReference type="InterPro" id="IPR014300">
    <property type="entry name" value="RNA_pol_sigma-V"/>
</dbReference>
<dbReference type="GO" id="GO:0006352">
    <property type="term" value="P:DNA-templated transcription initiation"/>
    <property type="evidence" value="ECO:0007669"/>
    <property type="project" value="InterPro"/>
</dbReference>
<feature type="domain" description="RNA polymerase sigma-70 region 2" evidence="5">
    <location>
        <begin position="29"/>
        <end position="93"/>
    </location>
</feature>
<dbReference type="CDD" id="cd06171">
    <property type="entry name" value="Sigma70_r4"/>
    <property type="match status" value="1"/>
</dbReference>
<dbReference type="RefSeq" id="WP_017752719.1">
    <property type="nucleotide sequence ID" value="NZ_CBXI010000023.1"/>
</dbReference>
<keyword evidence="2" id="KW-0805">Transcription regulation</keyword>
<name>W6N7S0_CLOTY</name>
<evidence type="ECO:0000313" key="7">
    <source>
        <dbReference type="EMBL" id="CDL91419.1"/>
    </source>
</evidence>
<evidence type="ECO:0000256" key="2">
    <source>
        <dbReference type="ARBA" id="ARBA00023015"/>
    </source>
</evidence>